<dbReference type="PANTHER" id="PTHR23324">
    <property type="entry name" value="SEC14 RELATED PROTEIN"/>
    <property type="match status" value="1"/>
</dbReference>
<reference evidence="2 3" key="1">
    <citation type="submission" date="2021-06" db="EMBL/GenBank/DDBJ databases">
        <authorList>
            <person name="Palmer J.M."/>
        </authorList>
    </citation>
    <scope>NUCLEOTIDE SEQUENCE [LARGE SCALE GENOMIC DNA]</scope>
    <source>
        <strain evidence="2 3">GA_2019</strain>
        <tissue evidence="2">Muscle</tissue>
    </source>
</reference>
<protein>
    <recommendedName>
        <fullName evidence="1">CRAL-TRIO domain-containing protein</fullName>
    </recommendedName>
</protein>
<dbReference type="Gene3D" id="3.40.525.10">
    <property type="entry name" value="CRAL-TRIO lipid binding domain"/>
    <property type="match status" value="2"/>
</dbReference>
<comment type="caution">
    <text evidence="2">The sequence shown here is derived from an EMBL/GenBank/DDBJ whole genome shotgun (WGS) entry which is preliminary data.</text>
</comment>
<organism evidence="2 3">
    <name type="scientific">Goodea atripinnis</name>
    <dbReference type="NCBI Taxonomy" id="208336"/>
    <lineage>
        <taxon>Eukaryota</taxon>
        <taxon>Metazoa</taxon>
        <taxon>Chordata</taxon>
        <taxon>Craniata</taxon>
        <taxon>Vertebrata</taxon>
        <taxon>Euteleostomi</taxon>
        <taxon>Actinopterygii</taxon>
        <taxon>Neopterygii</taxon>
        <taxon>Teleostei</taxon>
        <taxon>Neoteleostei</taxon>
        <taxon>Acanthomorphata</taxon>
        <taxon>Ovalentaria</taxon>
        <taxon>Atherinomorphae</taxon>
        <taxon>Cyprinodontiformes</taxon>
        <taxon>Goodeidae</taxon>
        <taxon>Goodea</taxon>
    </lineage>
</organism>
<dbReference type="PANTHER" id="PTHR23324:SF83">
    <property type="entry name" value="SEC14-LIKE PROTEIN 2"/>
    <property type="match status" value="1"/>
</dbReference>
<proteinExistence type="predicted"/>
<dbReference type="InterPro" id="IPR001251">
    <property type="entry name" value="CRAL-TRIO_dom"/>
</dbReference>
<dbReference type="SMART" id="SM00516">
    <property type="entry name" value="SEC14"/>
    <property type="match status" value="1"/>
</dbReference>
<evidence type="ECO:0000259" key="1">
    <source>
        <dbReference type="SMART" id="SM00516"/>
    </source>
</evidence>
<dbReference type="InterPro" id="IPR036865">
    <property type="entry name" value="CRAL-TRIO_dom_sf"/>
</dbReference>
<evidence type="ECO:0000313" key="2">
    <source>
        <dbReference type="EMBL" id="MEQ2184585.1"/>
    </source>
</evidence>
<feature type="domain" description="CRAL-TRIO" evidence="1">
    <location>
        <begin position="54"/>
        <end position="172"/>
    </location>
</feature>
<name>A0ABV0PM55_9TELE</name>
<evidence type="ECO:0000313" key="3">
    <source>
        <dbReference type="Proteomes" id="UP001476798"/>
    </source>
</evidence>
<gene>
    <name evidence="2" type="ORF">GOODEAATRI_009496</name>
</gene>
<dbReference type="CDD" id="cd00170">
    <property type="entry name" value="SEC14"/>
    <property type="match status" value="1"/>
</dbReference>
<dbReference type="SUPFAM" id="SSF52087">
    <property type="entry name" value="CRAL/TRIO domain"/>
    <property type="match status" value="1"/>
</dbReference>
<dbReference type="InterPro" id="IPR051064">
    <property type="entry name" value="SEC14/CRAL-TRIO_domain"/>
</dbReference>
<dbReference type="Proteomes" id="UP001476798">
    <property type="component" value="Unassembled WGS sequence"/>
</dbReference>
<dbReference type="EMBL" id="JAHRIO010080496">
    <property type="protein sequence ID" value="MEQ2184585.1"/>
    <property type="molecule type" value="Genomic_DNA"/>
</dbReference>
<sequence length="200" mass="23455">MYKSPIFLSKGVDTCLFNISRHSYLRLCFLFLFLQHVEFRKQMKVDTIITDWKPPEVIEKYVSGGMCGYDREGSPIWYDVIGPLDPKGLLLSATKQDFLKTKIRHIEMLQRECRRQSEKVWNKFSSHILTMYEENYPEGLKRVLLIKGNWQEVLRKHIDPDQLPVVYGGTLTDPDGDPSCRTMVRRNNIKLYTICLECSD</sequence>
<accession>A0ABV0PM55</accession>
<keyword evidence="3" id="KW-1185">Reference proteome</keyword>